<dbReference type="InterPro" id="IPR058240">
    <property type="entry name" value="rSAM_sf"/>
</dbReference>
<protein>
    <submittedName>
        <fullName evidence="7">Organic radical activating enzyme</fullName>
    </submittedName>
</protein>
<evidence type="ECO:0000256" key="6">
    <source>
        <dbReference type="ARBA" id="ARBA00023014"/>
    </source>
</evidence>
<keyword evidence="3" id="KW-0949">S-adenosyl-L-methionine</keyword>
<dbReference type="InterPro" id="IPR034457">
    <property type="entry name" value="Organic_radical-activating"/>
</dbReference>
<comment type="cofactor">
    <cofactor evidence="1">
        <name>[4Fe-4S] cluster</name>
        <dbReference type="ChEBI" id="CHEBI:49883"/>
    </cofactor>
</comment>
<keyword evidence="6" id="KW-0411">Iron-sulfur</keyword>
<dbReference type="Gene3D" id="3.20.20.70">
    <property type="entry name" value="Aldolase class I"/>
    <property type="match status" value="1"/>
</dbReference>
<evidence type="ECO:0000313" key="7">
    <source>
        <dbReference type="EMBL" id="ARU58374.1"/>
    </source>
</evidence>
<evidence type="ECO:0000313" key="8">
    <source>
        <dbReference type="Proteomes" id="UP000196027"/>
    </source>
</evidence>
<dbReference type="KEGG" id="ome:OLMES_4377"/>
<keyword evidence="5" id="KW-0408">Iron</keyword>
<dbReference type="RefSeq" id="WP_157678440.1">
    <property type="nucleotide sequence ID" value="NZ_CP021425.1"/>
</dbReference>
<evidence type="ECO:0000256" key="3">
    <source>
        <dbReference type="ARBA" id="ARBA00022691"/>
    </source>
</evidence>
<dbReference type="PANTHER" id="PTHR30352:SF2">
    <property type="entry name" value="ANAEROBIC RIBONUCLEOSIDE-TRIPHOSPHATE REDUCTASE-ACTIVATING PROTEIN"/>
    <property type="match status" value="1"/>
</dbReference>
<dbReference type="Pfam" id="PF13353">
    <property type="entry name" value="Fer4_12"/>
    <property type="match status" value="1"/>
</dbReference>
<keyword evidence="2" id="KW-0004">4Fe-4S</keyword>
<proteinExistence type="predicted"/>
<accession>A0A1Y0IG56</accession>
<dbReference type="PANTHER" id="PTHR30352">
    <property type="entry name" value="PYRUVATE FORMATE-LYASE-ACTIVATING ENZYME"/>
    <property type="match status" value="1"/>
</dbReference>
<dbReference type="SUPFAM" id="SSF102114">
    <property type="entry name" value="Radical SAM enzymes"/>
    <property type="match status" value="1"/>
</dbReference>
<reference evidence="7 8" key="1">
    <citation type="submission" date="2017-05" db="EMBL/GenBank/DDBJ databases">
        <title>Genomic insights into alkan degradation activity of Oleiphilus messinensis.</title>
        <authorList>
            <person name="Kozyavkin S.A."/>
            <person name="Slesarev A.I."/>
            <person name="Golyshin P.N."/>
            <person name="Korzhenkov A."/>
            <person name="Golyshina O.N."/>
            <person name="Toshchakov S.V."/>
        </authorList>
    </citation>
    <scope>NUCLEOTIDE SEQUENCE [LARGE SCALE GENOMIC DNA]</scope>
    <source>
        <strain evidence="7 8">ME102</strain>
    </source>
</reference>
<dbReference type="InterPro" id="IPR007197">
    <property type="entry name" value="rSAM"/>
</dbReference>
<evidence type="ECO:0000256" key="5">
    <source>
        <dbReference type="ARBA" id="ARBA00023004"/>
    </source>
</evidence>
<sequence>MIKKRAIKEIVDLHSSSRENKPLGTVLRLSRWAYPVTALGPGRRLAMWVSGCSIGCPGCITPELQPETSGKPISTERLLARLDRLPDDLTGLTLTGGEPFQQASVLAEWLGQVKQRKPHWNILCFSGYTFTAIQQLGSGARDLLELIDLLVAGPYRVSQLPGEKSAAILPSIGLPHPLLASANQTLHCLTQEGRAMEIACRRMPVNQANLGLSGDGQGMLIGIVTPSARTEIHTRLGGPVEES</sequence>
<dbReference type="GO" id="GO:0046872">
    <property type="term" value="F:metal ion binding"/>
    <property type="evidence" value="ECO:0007669"/>
    <property type="project" value="UniProtKB-KW"/>
</dbReference>
<gene>
    <name evidence="7" type="ORF">OLMES_4377</name>
</gene>
<dbReference type="GO" id="GO:0051539">
    <property type="term" value="F:4 iron, 4 sulfur cluster binding"/>
    <property type="evidence" value="ECO:0007669"/>
    <property type="project" value="UniProtKB-KW"/>
</dbReference>
<keyword evidence="4" id="KW-0479">Metal-binding</keyword>
<dbReference type="EMBL" id="CP021425">
    <property type="protein sequence ID" value="ARU58374.1"/>
    <property type="molecule type" value="Genomic_DNA"/>
</dbReference>
<organism evidence="7 8">
    <name type="scientific">Oleiphilus messinensis</name>
    <dbReference type="NCBI Taxonomy" id="141451"/>
    <lineage>
        <taxon>Bacteria</taxon>
        <taxon>Pseudomonadati</taxon>
        <taxon>Pseudomonadota</taxon>
        <taxon>Gammaproteobacteria</taxon>
        <taxon>Oceanospirillales</taxon>
        <taxon>Oleiphilaceae</taxon>
        <taxon>Oleiphilus</taxon>
    </lineage>
</organism>
<dbReference type="Proteomes" id="UP000196027">
    <property type="component" value="Chromosome"/>
</dbReference>
<evidence type="ECO:0000256" key="1">
    <source>
        <dbReference type="ARBA" id="ARBA00001966"/>
    </source>
</evidence>
<dbReference type="OrthoDB" id="9782387at2"/>
<evidence type="ECO:0000256" key="2">
    <source>
        <dbReference type="ARBA" id="ARBA00022485"/>
    </source>
</evidence>
<dbReference type="GO" id="GO:0004748">
    <property type="term" value="F:ribonucleoside-diphosphate reductase activity, thioredoxin disulfide as acceptor"/>
    <property type="evidence" value="ECO:0007669"/>
    <property type="project" value="TreeGrafter"/>
</dbReference>
<dbReference type="InterPro" id="IPR013785">
    <property type="entry name" value="Aldolase_TIM"/>
</dbReference>
<evidence type="ECO:0000256" key="4">
    <source>
        <dbReference type="ARBA" id="ARBA00022723"/>
    </source>
</evidence>
<dbReference type="SFLD" id="SFLDS00029">
    <property type="entry name" value="Radical_SAM"/>
    <property type="match status" value="1"/>
</dbReference>
<dbReference type="AlphaFoldDB" id="A0A1Y0IG56"/>
<name>A0A1Y0IG56_9GAMM</name>
<keyword evidence="8" id="KW-1185">Reference proteome</keyword>